<keyword evidence="20" id="KW-1185">Reference proteome</keyword>
<evidence type="ECO:0000256" key="17">
    <source>
        <dbReference type="PIRSR" id="PIRSR000167-2"/>
    </source>
</evidence>
<dbReference type="GO" id="GO:0051989">
    <property type="term" value="F:coproporphyrinogen dehydrogenase activity"/>
    <property type="evidence" value="ECO:0007669"/>
    <property type="project" value="UniProtKB-EC"/>
</dbReference>
<dbReference type="InterPro" id="IPR034505">
    <property type="entry name" value="Coproporphyrinogen-III_oxidase"/>
</dbReference>
<keyword evidence="5 15" id="KW-0004">4Fe-4S</keyword>
<dbReference type="NCBIfam" id="TIGR00538">
    <property type="entry name" value="hemN"/>
    <property type="match status" value="1"/>
</dbReference>
<dbReference type="GO" id="GO:0051539">
    <property type="term" value="F:4 iron, 4 sulfur cluster binding"/>
    <property type="evidence" value="ECO:0007669"/>
    <property type="project" value="UniProtKB-KW"/>
</dbReference>
<comment type="caution">
    <text evidence="19">The sequence shown here is derived from an EMBL/GenBank/DDBJ whole genome shotgun (WGS) entry which is preliminary data.</text>
</comment>
<dbReference type="PIRSF" id="PIRSF000167">
    <property type="entry name" value="HemN"/>
    <property type="match status" value="1"/>
</dbReference>
<evidence type="ECO:0000256" key="2">
    <source>
        <dbReference type="ARBA" id="ARBA00004785"/>
    </source>
</evidence>
<feature type="binding site" evidence="16">
    <location>
        <position position="56"/>
    </location>
    <ligand>
        <name>S-adenosyl-L-methionine</name>
        <dbReference type="ChEBI" id="CHEBI:59789"/>
        <label>1</label>
    </ligand>
</feature>
<comment type="subcellular location">
    <subcellularLocation>
        <location evidence="1 15">Cytoplasm</location>
    </subcellularLocation>
</comment>
<reference evidence="19 20" key="1">
    <citation type="submission" date="2019-09" db="EMBL/GenBank/DDBJ databases">
        <title>Draft genome sequence of Ginsengibacter sp. BR5-29.</title>
        <authorList>
            <person name="Im W.-T."/>
        </authorList>
    </citation>
    <scope>NUCLEOTIDE SEQUENCE [LARGE SCALE GENOMIC DNA]</scope>
    <source>
        <strain evidence="19 20">BR5-29</strain>
    </source>
</reference>
<evidence type="ECO:0000256" key="15">
    <source>
        <dbReference type="PIRNR" id="PIRNR000167"/>
    </source>
</evidence>
<dbReference type="Gene3D" id="3.80.30.20">
    <property type="entry name" value="tm_1862 like domain"/>
    <property type="match status" value="1"/>
</dbReference>
<dbReference type="RefSeq" id="WP_150413184.1">
    <property type="nucleotide sequence ID" value="NZ_VYQF01000001.1"/>
</dbReference>
<evidence type="ECO:0000256" key="3">
    <source>
        <dbReference type="ARBA" id="ARBA00005493"/>
    </source>
</evidence>
<evidence type="ECO:0000256" key="6">
    <source>
        <dbReference type="ARBA" id="ARBA00022490"/>
    </source>
</evidence>
<feature type="binding site" evidence="17">
    <location>
        <position position="62"/>
    </location>
    <ligand>
        <name>[4Fe-4S] cluster</name>
        <dbReference type="ChEBI" id="CHEBI:49883"/>
        <note>4Fe-4S-S-AdoMet</note>
    </ligand>
</feature>
<dbReference type="PROSITE" id="PS51918">
    <property type="entry name" value="RADICAL_SAM"/>
    <property type="match status" value="1"/>
</dbReference>
<dbReference type="PANTHER" id="PTHR13932">
    <property type="entry name" value="COPROPORPHYRINIGEN III OXIDASE"/>
    <property type="match status" value="1"/>
</dbReference>
<evidence type="ECO:0000256" key="10">
    <source>
        <dbReference type="ARBA" id="ARBA00023004"/>
    </source>
</evidence>
<protein>
    <recommendedName>
        <fullName evidence="15">Coproporphyrinogen-III oxidase</fullName>
        <ecNumber evidence="15">1.3.98.3</ecNumber>
    </recommendedName>
</protein>
<dbReference type="GO" id="GO:0006782">
    <property type="term" value="P:protoporphyrinogen IX biosynthetic process"/>
    <property type="evidence" value="ECO:0007669"/>
    <property type="project" value="UniProtKB-UniPathway"/>
</dbReference>
<organism evidence="19 20">
    <name type="scientific">Ginsengibacter hankyongi</name>
    <dbReference type="NCBI Taxonomy" id="2607284"/>
    <lineage>
        <taxon>Bacteria</taxon>
        <taxon>Pseudomonadati</taxon>
        <taxon>Bacteroidota</taxon>
        <taxon>Chitinophagia</taxon>
        <taxon>Chitinophagales</taxon>
        <taxon>Chitinophagaceae</taxon>
        <taxon>Ginsengibacter</taxon>
    </lineage>
</organism>
<feature type="binding site" evidence="16">
    <location>
        <position position="185"/>
    </location>
    <ligand>
        <name>S-adenosyl-L-methionine</name>
        <dbReference type="ChEBI" id="CHEBI:59789"/>
        <label>2</label>
    </ligand>
</feature>
<evidence type="ECO:0000256" key="11">
    <source>
        <dbReference type="ARBA" id="ARBA00023014"/>
    </source>
</evidence>
<evidence type="ECO:0000256" key="14">
    <source>
        <dbReference type="ARBA" id="ARBA00048321"/>
    </source>
</evidence>
<dbReference type="UniPathway" id="UPA00251">
    <property type="reaction ID" value="UER00323"/>
</dbReference>
<feature type="binding site" evidence="17">
    <location>
        <position position="69"/>
    </location>
    <ligand>
        <name>[4Fe-4S] cluster</name>
        <dbReference type="ChEBI" id="CHEBI:49883"/>
        <note>4Fe-4S-S-AdoMet</note>
    </ligand>
</feature>
<feature type="binding site" evidence="16">
    <location>
        <position position="146"/>
    </location>
    <ligand>
        <name>S-adenosyl-L-methionine</name>
        <dbReference type="ChEBI" id="CHEBI:59789"/>
        <label>1</label>
    </ligand>
</feature>
<dbReference type="InterPro" id="IPR004558">
    <property type="entry name" value="Coprogen_oxidase_HemN"/>
</dbReference>
<evidence type="ECO:0000256" key="16">
    <source>
        <dbReference type="PIRSR" id="PIRSR000167-1"/>
    </source>
</evidence>
<evidence type="ECO:0000313" key="19">
    <source>
        <dbReference type="EMBL" id="KAA9041095.1"/>
    </source>
</evidence>
<dbReference type="SMART" id="SM00729">
    <property type="entry name" value="Elp3"/>
    <property type="match status" value="1"/>
</dbReference>
<dbReference type="SFLD" id="SFLDG01082">
    <property type="entry name" value="B12-binding_domain_containing"/>
    <property type="match status" value="1"/>
</dbReference>
<evidence type="ECO:0000256" key="13">
    <source>
        <dbReference type="ARBA" id="ARBA00024295"/>
    </source>
</evidence>
<dbReference type="GO" id="GO:0046872">
    <property type="term" value="F:metal ion binding"/>
    <property type="evidence" value="ECO:0007669"/>
    <property type="project" value="UniProtKB-KW"/>
</dbReference>
<dbReference type="EMBL" id="VYQF01000001">
    <property type="protein sequence ID" value="KAA9041095.1"/>
    <property type="molecule type" value="Genomic_DNA"/>
</dbReference>
<dbReference type="CDD" id="cd01335">
    <property type="entry name" value="Radical_SAM"/>
    <property type="match status" value="1"/>
</dbReference>
<dbReference type="InterPro" id="IPR006638">
    <property type="entry name" value="Elp3/MiaA/NifB-like_rSAM"/>
</dbReference>
<comment type="cofactor">
    <cofactor evidence="15 17">
        <name>[4Fe-4S] cluster</name>
        <dbReference type="ChEBI" id="CHEBI:49883"/>
    </cofactor>
    <text evidence="15 17">Binds 1 [4Fe-4S] cluster. The cluster is coordinated with 3 cysteines and an exchangeable S-adenosyl-L-methionine.</text>
</comment>
<dbReference type="SUPFAM" id="SSF102114">
    <property type="entry name" value="Radical SAM enzymes"/>
    <property type="match status" value="1"/>
</dbReference>
<accession>A0A5J5IJ46</accession>
<keyword evidence="11 15" id="KW-0411">Iron-sulfur</keyword>
<comment type="pathway">
    <text evidence="2 15">Porphyrin-containing compound metabolism; protoporphyrin-IX biosynthesis; protoporphyrinogen-IX from coproporphyrinogen-III (AdoMet route): step 1/1.</text>
</comment>
<feature type="binding site" evidence="16">
    <location>
        <begin position="114"/>
        <end position="115"/>
    </location>
    <ligand>
        <name>S-adenosyl-L-methionine</name>
        <dbReference type="ChEBI" id="CHEBI:59789"/>
        <label>2</label>
    </ligand>
</feature>
<feature type="binding site" evidence="17">
    <location>
        <position position="66"/>
    </location>
    <ligand>
        <name>[4Fe-4S] cluster</name>
        <dbReference type="ChEBI" id="CHEBI:49883"/>
        <note>4Fe-4S-S-AdoMet</note>
    </ligand>
</feature>
<dbReference type="GO" id="GO:0004109">
    <property type="term" value="F:coproporphyrinogen oxidase activity"/>
    <property type="evidence" value="ECO:0007669"/>
    <property type="project" value="InterPro"/>
</dbReference>
<dbReference type="InterPro" id="IPR023404">
    <property type="entry name" value="rSAM_horseshoe"/>
</dbReference>
<keyword evidence="8 15" id="KW-0479">Metal-binding</keyword>
<evidence type="ECO:0000313" key="20">
    <source>
        <dbReference type="Proteomes" id="UP000326903"/>
    </source>
</evidence>
<evidence type="ECO:0000256" key="9">
    <source>
        <dbReference type="ARBA" id="ARBA00023002"/>
    </source>
</evidence>
<feature type="binding site" evidence="16">
    <location>
        <position position="244"/>
    </location>
    <ligand>
        <name>S-adenosyl-L-methionine</name>
        <dbReference type="ChEBI" id="CHEBI:59789"/>
        <label>2</label>
    </ligand>
</feature>
<feature type="binding site" evidence="16">
    <location>
        <begin position="68"/>
        <end position="70"/>
    </location>
    <ligand>
        <name>S-adenosyl-L-methionine</name>
        <dbReference type="ChEBI" id="CHEBI:59789"/>
        <label>2</label>
    </ligand>
</feature>
<feature type="binding site" evidence="16">
    <location>
        <position position="330"/>
    </location>
    <ligand>
        <name>S-adenosyl-L-methionine</name>
        <dbReference type="ChEBI" id="CHEBI:59789"/>
        <label>1</label>
    </ligand>
</feature>
<proteinExistence type="inferred from homology"/>
<evidence type="ECO:0000259" key="18">
    <source>
        <dbReference type="PROSITE" id="PS51918"/>
    </source>
</evidence>
<keyword evidence="12 15" id="KW-0627">Porphyrin biosynthesis</keyword>
<dbReference type="GO" id="GO:0005737">
    <property type="term" value="C:cytoplasm"/>
    <property type="evidence" value="ECO:0007669"/>
    <property type="project" value="UniProtKB-SubCell"/>
</dbReference>
<evidence type="ECO:0000256" key="4">
    <source>
        <dbReference type="ARBA" id="ARBA00011245"/>
    </source>
</evidence>
<dbReference type="Gene3D" id="1.10.10.920">
    <property type="match status" value="1"/>
</dbReference>
<comment type="catalytic activity">
    <reaction evidence="14 15">
        <text>coproporphyrinogen III + 2 S-adenosyl-L-methionine = protoporphyrinogen IX + 2 5'-deoxyadenosine + 2 L-methionine + 2 CO2</text>
        <dbReference type="Rhea" id="RHEA:15425"/>
        <dbReference type="ChEBI" id="CHEBI:16526"/>
        <dbReference type="ChEBI" id="CHEBI:17319"/>
        <dbReference type="ChEBI" id="CHEBI:57307"/>
        <dbReference type="ChEBI" id="CHEBI:57309"/>
        <dbReference type="ChEBI" id="CHEBI:57844"/>
        <dbReference type="ChEBI" id="CHEBI:59789"/>
        <dbReference type="EC" id="1.3.98.3"/>
    </reaction>
</comment>
<dbReference type="EC" id="1.3.98.3" evidence="15"/>
<feature type="domain" description="Radical SAM core" evidence="18">
    <location>
        <begin position="47"/>
        <end position="284"/>
    </location>
</feature>
<comment type="function">
    <text evidence="13">Involved in the heme biosynthesis. Catalyzes the anaerobic oxidative decarboxylation of propionate groups of rings A and B of coproporphyrinogen III to yield the vinyl groups in protoporphyrinogen IX.</text>
</comment>
<name>A0A5J5IJ46_9BACT</name>
<feature type="binding site" evidence="16">
    <location>
        <position position="113"/>
    </location>
    <ligand>
        <name>S-adenosyl-L-methionine</name>
        <dbReference type="ChEBI" id="CHEBI:59789"/>
        <label>1</label>
    </ligand>
</feature>
<dbReference type="AlphaFoldDB" id="A0A5J5IJ46"/>
<dbReference type="Pfam" id="PF04055">
    <property type="entry name" value="Radical_SAM"/>
    <property type="match status" value="1"/>
</dbReference>
<dbReference type="Proteomes" id="UP000326903">
    <property type="component" value="Unassembled WGS sequence"/>
</dbReference>
<dbReference type="InterPro" id="IPR058240">
    <property type="entry name" value="rSAM_sf"/>
</dbReference>
<evidence type="ECO:0000256" key="7">
    <source>
        <dbReference type="ARBA" id="ARBA00022691"/>
    </source>
</evidence>
<dbReference type="PANTHER" id="PTHR13932:SF6">
    <property type="entry name" value="OXYGEN-INDEPENDENT COPROPORPHYRINOGEN III OXIDASE"/>
    <property type="match status" value="1"/>
</dbReference>
<dbReference type="SFLD" id="SFLDS00029">
    <property type="entry name" value="Radical_SAM"/>
    <property type="match status" value="1"/>
</dbReference>
<comment type="subunit">
    <text evidence="4">Monomer.</text>
</comment>
<keyword evidence="9 15" id="KW-0560">Oxidoreductase</keyword>
<dbReference type="SFLD" id="SFLDG01065">
    <property type="entry name" value="anaerobic_coproporphyrinogen-I"/>
    <property type="match status" value="1"/>
</dbReference>
<feature type="binding site" evidence="16">
    <location>
        <position position="210"/>
    </location>
    <ligand>
        <name>S-adenosyl-L-methionine</name>
        <dbReference type="ChEBI" id="CHEBI:59789"/>
        <label>2</label>
    </ligand>
</feature>
<comment type="similarity">
    <text evidence="3 15">Belongs to the anaerobic coproporphyrinogen-III oxidase family.</text>
</comment>
<keyword evidence="10 15" id="KW-0408">Iron</keyword>
<sequence>MNDSILSLLAKYDVATPRYTSYPTVPYWNFSSLDNNTWRQSIAESFKLENGELCIYIHLPFCESLCTFCACNKRITKNHNVEQSYIDAVLKEWQMYGKILPGIPVIKEIHLGGGTPTFFSADNLVNLINNITTGSLIKDDHEFSIEIHPNFTTEDHLEKLSALGFNRMSIGVQDFDPQIQFAINRIQTYKKTKEVFDWGRKYNYKSINVDLIYGLPHQTIKSVEHTIGLIKTLMPDRIAFYSYAHVPWKSKAQRRYTESDLPAAALKWEIYHRGRVLLEEAGFKSIGMDHFALPDDQLFIAAAHGNLHRNFMGYTTTQSKIIIGLGASSISATRNAFAQNEKVVEDYEVKVNSGIFPSVNGHLLNEEDIVIQNYIHELMCLNKTTLHKELHDNDYLENAFSKLRSLEADGLVVLNEEEITVTEKGKLFIRNICAAIDAYLLNKEITTQTFSKAI</sequence>
<evidence type="ECO:0000256" key="5">
    <source>
        <dbReference type="ARBA" id="ARBA00022485"/>
    </source>
</evidence>
<evidence type="ECO:0000256" key="1">
    <source>
        <dbReference type="ARBA" id="ARBA00004496"/>
    </source>
</evidence>
<gene>
    <name evidence="19" type="primary">hemN</name>
    <name evidence="19" type="ORF">FW778_03375</name>
</gene>
<evidence type="ECO:0000256" key="8">
    <source>
        <dbReference type="ARBA" id="ARBA00022723"/>
    </source>
</evidence>
<keyword evidence="6 15" id="KW-0963">Cytoplasm</keyword>
<evidence type="ECO:0000256" key="12">
    <source>
        <dbReference type="ARBA" id="ARBA00023244"/>
    </source>
</evidence>
<dbReference type="InterPro" id="IPR007197">
    <property type="entry name" value="rSAM"/>
</dbReference>
<keyword evidence="7 15" id="KW-0949">S-adenosyl-L-methionine</keyword>
<feature type="binding site" evidence="16">
    <location>
        <position position="173"/>
    </location>
    <ligand>
        <name>S-adenosyl-L-methionine</name>
        <dbReference type="ChEBI" id="CHEBI:59789"/>
        <label>2</label>
    </ligand>
</feature>